<sequence>MIDMTNGDCNKSILKFALPMIIGNIFQQIYNLVDSIIVGKFIGANALAAVGSSFAIVVFLNSIIIGLTMGVGIMLAQYYGSKEMDKFKETIITSIIFIGGATIFIIIISIFGINKILELFNMPAELASDSMKYLIIIILGLIFTFIYNLSTALLRSIGDSKRPLYFLIIASLINIILDLVFVLKLNLGVEGVAIATVIAQSVSAILSSIYVYRKIDFIKISKCDIKISKNIFKEVIRYSVLTSIQQSIMNFGILIVQGLVNTFGATVMAAFAAGVKVDSIAYMPVQDFGNAFSTFVAQNKGAGKIDRIKDGIRSSIKVIIIFCVITSSLIIIFSKDIMLLFINKNETEVIALGVEYISVVAIFYVLIGFLFMFYGLFRGIGLLNISIILTIASLGTRVVLAYVLSETKLGASGIWWSIPIGWALADIIGVICVKLKLGKIVNEKRLEV</sequence>
<protein>
    <recommendedName>
        <fullName evidence="4">Probable multidrug resistance protein NorM</fullName>
    </recommendedName>
    <alternativeName>
        <fullName evidence="12">Multidrug-efflux transporter</fullName>
    </alternativeName>
</protein>
<evidence type="ECO:0000313" key="15">
    <source>
        <dbReference type="Proteomes" id="UP000199068"/>
    </source>
</evidence>
<evidence type="ECO:0000256" key="2">
    <source>
        <dbReference type="ARBA" id="ARBA00004651"/>
    </source>
</evidence>
<feature type="transmembrane region" description="Helical" evidence="13">
    <location>
        <begin position="354"/>
        <end position="374"/>
    </location>
</feature>
<dbReference type="InterPro" id="IPR050222">
    <property type="entry name" value="MATE_MdtK"/>
</dbReference>
<organism evidence="14 15">
    <name type="scientific">Romboutsia lituseburensis DSM 797</name>
    <dbReference type="NCBI Taxonomy" id="1121325"/>
    <lineage>
        <taxon>Bacteria</taxon>
        <taxon>Bacillati</taxon>
        <taxon>Bacillota</taxon>
        <taxon>Clostridia</taxon>
        <taxon>Peptostreptococcales</taxon>
        <taxon>Peptostreptococcaceae</taxon>
        <taxon>Romboutsia</taxon>
    </lineage>
</organism>
<feature type="transmembrane region" description="Helical" evidence="13">
    <location>
        <begin position="164"/>
        <end position="185"/>
    </location>
</feature>
<dbReference type="STRING" id="1121325.SAMN04515677_101176"/>
<evidence type="ECO:0000256" key="11">
    <source>
        <dbReference type="ARBA" id="ARBA00023136"/>
    </source>
</evidence>
<feature type="transmembrane region" description="Helical" evidence="13">
    <location>
        <begin position="91"/>
        <end position="113"/>
    </location>
</feature>
<evidence type="ECO:0000256" key="13">
    <source>
        <dbReference type="SAM" id="Phobius"/>
    </source>
</evidence>
<evidence type="ECO:0000313" key="14">
    <source>
        <dbReference type="EMBL" id="SDL22527.1"/>
    </source>
</evidence>
<evidence type="ECO:0000256" key="8">
    <source>
        <dbReference type="ARBA" id="ARBA00022692"/>
    </source>
</evidence>
<evidence type="ECO:0000256" key="6">
    <source>
        <dbReference type="ARBA" id="ARBA00022449"/>
    </source>
</evidence>
<reference evidence="14 15" key="1">
    <citation type="submission" date="2016-10" db="EMBL/GenBank/DDBJ databases">
        <authorList>
            <person name="de Groot N.N."/>
        </authorList>
    </citation>
    <scope>NUCLEOTIDE SEQUENCE [LARGE SCALE GENOMIC DNA]</scope>
    <source>
        <strain evidence="14 15">DSM 797</strain>
    </source>
</reference>
<keyword evidence="11 13" id="KW-0472">Membrane</keyword>
<dbReference type="GO" id="GO:0006811">
    <property type="term" value="P:monoatomic ion transport"/>
    <property type="evidence" value="ECO:0007669"/>
    <property type="project" value="UniProtKB-KW"/>
</dbReference>
<accession>A0A1G9IBD7</accession>
<keyword evidence="15" id="KW-1185">Reference proteome</keyword>
<gene>
    <name evidence="14" type="ORF">SAMN04515677_101176</name>
</gene>
<proteinExistence type="inferred from homology"/>
<evidence type="ECO:0000256" key="4">
    <source>
        <dbReference type="ARBA" id="ARBA00020268"/>
    </source>
</evidence>
<evidence type="ECO:0000256" key="10">
    <source>
        <dbReference type="ARBA" id="ARBA00023065"/>
    </source>
</evidence>
<dbReference type="InterPro" id="IPR002528">
    <property type="entry name" value="MATE_fam"/>
</dbReference>
<dbReference type="GO" id="GO:0015297">
    <property type="term" value="F:antiporter activity"/>
    <property type="evidence" value="ECO:0007669"/>
    <property type="project" value="UniProtKB-KW"/>
</dbReference>
<dbReference type="GO" id="GO:0042910">
    <property type="term" value="F:xenobiotic transmembrane transporter activity"/>
    <property type="evidence" value="ECO:0007669"/>
    <property type="project" value="InterPro"/>
</dbReference>
<dbReference type="CDD" id="cd13138">
    <property type="entry name" value="MATE_yoeA_like"/>
    <property type="match status" value="1"/>
</dbReference>
<keyword evidence="7" id="KW-1003">Cell membrane</keyword>
<keyword evidence="6" id="KW-0050">Antiport</keyword>
<feature type="transmembrane region" description="Helical" evidence="13">
    <location>
        <begin position="414"/>
        <end position="435"/>
    </location>
</feature>
<dbReference type="RefSeq" id="WP_092721945.1">
    <property type="nucleotide sequence ID" value="NZ_FNGW01000001.1"/>
</dbReference>
<dbReference type="AlphaFoldDB" id="A0A1G9IBD7"/>
<evidence type="ECO:0000256" key="5">
    <source>
        <dbReference type="ARBA" id="ARBA00022448"/>
    </source>
</evidence>
<dbReference type="EMBL" id="FNGW01000001">
    <property type="protein sequence ID" value="SDL22527.1"/>
    <property type="molecule type" value="Genomic_DNA"/>
</dbReference>
<dbReference type="PANTHER" id="PTHR43298:SF2">
    <property type="entry name" value="FMN_FAD EXPORTER YEEO-RELATED"/>
    <property type="match status" value="1"/>
</dbReference>
<dbReference type="PANTHER" id="PTHR43298">
    <property type="entry name" value="MULTIDRUG RESISTANCE PROTEIN NORM-RELATED"/>
    <property type="match status" value="1"/>
</dbReference>
<feature type="transmembrane region" description="Helical" evidence="13">
    <location>
        <begin position="133"/>
        <end position="152"/>
    </location>
</feature>
<feature type="transmembrane region" description="Helical" evidence="13">
    <location>
        <begin position="12"/>
        <end position="33"/>
    </location>
</feature>
<keyword evidence="9 13" id="KW-1133">Transmembrane helix</keyword>
<dbReference type="PIRSF" id="PIRSF006603">
    <property type="entry name" value="DinF"/>
    <property type="match status" value="1"/>
</dbReference>
<name>A0A1G9IBD7_9FIRM</name>
<dbReference type="Pfam" id="PF01554">
    <property type="entry name" value="MatE"/>
    <property type="match status" value="2"/>
</dbReference>
<evidence type="ECO:0000256" key="9">
    <source>
        <dbReference type="ARBA" id="ARBA00022989"/>
    </source>
</evidence>
<dbReference type="Proteomes" id="UP000199068">
    <property type="component" value="Unassembled WGS sequence"/>
</dbReference>
<feature type="transmembrane region" description="Helical" evidence="13">
    <location>
        <begin position="381"/>
        <end position="402"/>
    </location>
</feature>
<comment type="similarity">
    <text evidence="3">Belongs to the multi antimicrobial extrusion (MATE) (TC 2.A.66.1) family.</text>
</comment>
<keyword evidence="8 13" id="KW-0812">Transmembrane</keyword>
<feature type="transmembrane region" description="Helical" evidence="13">
    <location>
        <begin position="191"/>
        <end position="212"/>
    </location>
</feature>
<dbReference type="NCBIfam" id="TIGR00797">
    <property type="entry name" value="matE"/>
    <property type="match status" value="1"/>
</dbReference>
<feature type="transmembrane region" description="Helical" evidence="13">
    <location>
        <begin position="53"/>
        <end position="79"/>
    </location>
</feature>
<feature type="transmembrane region" description="Helical" evidence="13">
    <location>
        <begin position="318"/>
        <end position="342"/>
    </location>
</feature>
<keyword evidence="10" id="KW-0406">Ion transport</keyword>
<evidence type="ECO:0000256" key="1">
    <source>
        <dbReference type="ARBA" id="ARBA00003408"/>
    </source>
</evidence>
<keyword evidence="5" id="KW-0813">Transport</keyword>
<evidence type="ECO:0000256" key="12">
    <source>
        <dbReference type="ARBA" id="ARBA00031636"/>
    </source>
</evidence>
<comment type="subcellular location">
    <subcellularLocation>
        <location evidence="2">Cell membrane</location>
        <topology evidence="2">Multi-pass membrane protein</topology>
    </subcellularLocation>
</comment>
<dbReference type="InterPro" id="IPR048279">
    <property type="entry name" value="MdtK-like"/>
</dbReference>
<evidence type="ECO:0000256" key="7">
    <source>
        <dbReference type="ARBA" id="ARBA00022475"/>
    </source>
</evidence>
<feature type="transmembrane region" description="Helical" evidence="13">
    <location>
        <begin position="251"/>
        <end position="273"/>
    </location>
</feature>
<dbReference type="GO" id="GO:0005886">
    <property type="term" value="C:plasma membrane"/>
    <property type="evidence" value="ECO:0007669"/>
    <property type="project" value="UniProtKB-SubCell"/>
</dbReference>
<evidence type="ECO:0000256" key="3">
    <source>
        <dbReference type="ARBA" id="ARBA00010199"/>
    </source>
</evidence>
<comment type="function">
    <text evidence="1">Multidrug efflux pump.</text>
</comment>